<evidence type="ECO:0000313" key="2">
    <source>
        <dbReference type="Proteomes" id="UP001592581"/>
    </source>
</evidence>
<keyword evidence="2" id="KW-1185">Reference proteome</keyword>
<dbReference type="RefSeq" id="WP_380568343.1">
    <property type="nucleotide sequence ID" value="NZ_JBEUKS010000016.1"/>
</dbReference>
<gene>
    <name evidence="1" type="ORF">ABUW04_34435</name>
</gene>
<dbReference type="Proteomes" id="UP001592581">
    <property type="component" value="Unassembled WGS sequence"/>
</dbReference>
<dbReference type="InterPro" id="IPR027434">
    <property type="entry name" value="Homing_endonucl"/>
</dbReference>
<reference evidence="1 2" key="1">
    <citation type="submission" date="2024-06" db="EMBL/GenBank/DDBJ databases">
        <authorList>
            <person name="Lee S.D."/>
        </authorList>
    </citation>
    <scope>NUCLEOTIDE SEQUENCE [LARGE SCALE GENOMIC DNA]</scope>
    <source>
        <strain evidence="1 2">N1-10</strain>
    </source>
</reference>
<organism evidence="1 2">
    <name type="scientific">Streptacidiphilus jeojiensis</name>
    <dbReference type="NCBI Taxonomy" id="3229225"/>
    <lineage>
        <taxon>Bacteria</taxon>
        <taxon>Bacillati</taxon>
        <taxon>Actinomycetota</taxon>
        <taxon>Actinomycetes</taxon>
        <taxon>Kitasatosporales</taxon>
        <taxon>Streptomycetaceae</taxon>
        <taxon>Streptacidiphilus</taxon>
    </lineage>
</organism>
<protein>
    <submittedName>
        <fullName evidence="1">Transcriptional regulator</fullName>
    </submittedName>
</protein>
<accession>A0ABV6XYL4</accession>
<sequence length="253" mass="27988">MYDRATRRNALALLNSGMSLNQVSRTTGISRAAIRSWTERLDPLPGVTCECPAPNGHLAPEIPRPAYSYLLGLYLGDGCISHVSKGVYSMRISCADAWPGLIDSCADALTHVMPNSKVGRTQCKGCTSVGSYSKHWPCLFPQHGAGPKHARSIRLTDWQEEVVGAHPWPLLRGLIHSDGARVTNWTVRTLASGERRYEYPRYFFSNKSADIRQLYTATLDSLGVEWRQANTLNISVARRASVALMDEHVGAKY</sequence>
<dbReference type="EMBL" id="JBEUKS010000016">
    <property type="protein sequence ID" value="MFC1443349.1"/>
    <property type="molecule type" value="Genomic_DNA"/>
</dbReference>
<evidence type="ECO:0000313" key="1">
    <source>
        <dbReference type="EMBL" id="MFC1443349.1"/>
    </source>
</evidence>
<comment type="caution">
    <text evidence="1">The sequence shown here is derived from an EMBL/GenBank/DDBJ whole genome shotgun (WGS) entry which is preliminary data.</text>
</comment>
<name>A0ABV6XYL4_9ACTN</name>
<dbReference type="Gene3D" id="3.10.28.10">
    <property type="entry name" value="Homing endonucleases"/>
    <property type="match status" value="1"/>
</dbReference>
<proteinExistence type="predicted"/>